<comment type="function">
    <text evidence="4">Binds and inhibits cysteine proteinases. Inhibits most strongly papain and cathepsin L, more weakly bromelain and cathepsin B while it is completely ineffective against cathepsin H.</text>
</comment>
<dbReference type="OrthoDB" id="3027255at2759"/>
<evidence type="ECO:0000313" key="7">
    <source>
        <dbReference type="Proteomes" id="UP000001194"/>
    </source>
</evidence>
<proteinExistence type="inferred from homology"/>
<dbReference type="GeneID" id="6075636"/>
<dbReference type="Gene3D" id="2.80.10.50">
    <property type="match status" value="1"/>
</dbReference>
<evidence type="ECO:0000313" key="6">
    <source>
        <dbReference type="EMBL" id="EDR09329.1"/>
    </source>
</evidence>
<reference evidence="6 7" key="1">
    <citation type="journal article" date="2008" name="Nature">
        <title>The genome of Laccaria bicolor provides insights into mycorrhizal symbiosis.</title>
        <authorList>
            <person name="Martin F."/>
            <person name="Aerts A."/>
            <person name="Ahren D."/>
            <person name="Brun A."/>
            <person name="Danchin E.G.J."/>
            <person name="Duchaussoy F."/>
            <person name="Gibon J."/>
            <person name="Kohler A."/>
            <person name="Lindquist E."/>
            <person name="Pereda V."/>
            <person name="Salamov A."/>
            <person name="Shapiro H.J."/>
            <person name="Wuyts J."/>
            <person name="Blaudez D."/>
            <person name="Buee M."/>
            <person name="Brokstein P."/>
            <person name="Canbaeck B."/>
            <person name="Cohen D."/>
            <person name="Courty P.E."/>
            <person name="Coutinho P.M."/>
            <person name="Delaruelle C."/>
            <person name="Detter J.C."/>
            <person name="Deveau A."/>
            <person name="DiFazio S."/>
            <person name="Duplessis S."/>
            <person name="Fraissinet-Tachet L."/>
            <person name="Lucic E."/>
            <person name="Frey-Klett P."/>
            <person name="Fourrey C."/>
            <person name="Feussner I."/>
            <person name="Gay G."/>
            <person name="Grimwood J."/>
            <person name="Hoegger P.J."/>
            <person name="Jain P."/>
            <person name="Kilaru S."/>
            <person name="Labbe J."/>
            <person name="Lin Y.C."/>
            <person name="Legue V."/>
            <person name="Le Tacon F."/>
            <person name="Marmeisse R."/>
            <person name="Melayah D."/>
            <person name="Montanini B."/>
            <person name="Muratet M."/>
            <person name="Nehls U."/>
            <person name="Niculita-Hirzel H."/>
            <person name="Oudot-Le Secq M.P."/>
            <person name="Peter M."/>
            <person name="Quesneville H."/>
            <person name="Rajashekar B."/>
            <person name="Reich M."/>
            <person name="Rouhier N."/>
            <person name="Schmutz J."/>
            <person name="Yin T."/>
            <person name="Chalot M."/>
            <person name="Henrissat B."/>
            <person name="Kuees U."/>
            <person name="Lucas S."/>
            <person name="Van de Peer Y."/>
            <person name="Podila G.K."/>
            <person name="Polle A."/>
            <person name="Pukkila P.J."/>
            <person name="Richardson P.M."/>
            <person name="Rouze P."/>
            <person name="Sanders I.R."/>
            <person name="Stajich J.E."/>
            <person name="Tunlid A."/>
            <person name="Tuskan G."/>
            <person name="Grigoriev I.V."/>
        </authorList>
    </citation>
    <scope>NUCLEOTIDE SEQUENCE [LARGE SCALE GENOMIC DNA]</scope>
    <source>
        <strain evidence="7">S238N-H82 / ATCC MYA-4686</strain>
    </source>
</reference>
<dbReference type="GO" id="GO:0016491">
    <property type="term" value="F:oxidoreductase activity"/>
    <property type="evidence" value="ECO:0007669"/>
    <property type="project" value="InterPro"/>
</dbReference>
<dbReference type="GO" id="GO:0004869">
    <property type="term" value="F:cysteine-type endopeptidase inhibitor activity"/>
    <property type="evidence" value="ECO:0007669"/>
    <property type="project" value="UniProtKB-KW"/>
</dbReference>
<gene>
    <name evidence="6" type="ORF">LACBIDRAFT_326033</name>
</gene>
<dbReference type="InterPro" id="IPR019508">
    <property type="entry name" value="Prot_inh_I48_clitocypin"/>
</dbReference>
<accession>B0D732</accession>
<evidence type="ECO:0000256" key="1">
    <source>
        <dbReference type="ARBA" id="ARBA00011738"/>
    </source>
</evidence>
<dbReference type="EMBL" id="DS547099">
    <property type="protein sequence ID" value="EDR09329.1"/>
    <property type="molecule type" value="Genomic_DNA"/>
</dbReference>
<evidence type="ECO:0000256" key="3">
    <source>
        <dbReference type="ARBA" id="ARBA00022704"/>
    </source>
</evidence>
<dbReference type="InterPro" id="IPR000415">
    <property type="entry name" value="Nitroreductase-like"/>
</dbReference>
<dbReference type="Proteomes" id="UP000001194">
    <property type="component" value="Unassembled WGS sequence"/>
</dbReference>
<dbReference type="SUPFAM" id="SSF55469">
    <property type="entry name" value="FMN-dependent nitroreductase-like"/>
    <property type="match status" value="1"/>
</dbReference>
<dbReference type="HOGENOM" id="CLU_139305_1_0_1"/>
<protein>
    <submittedName>
        <fullName evidence="6">Predicted protein</fullName>
    </submittedName>
</protein>
<keyword evidence="2" id="KW-0646">Protease inhibitor</keyword>
<keyword evidence="3" id="KW-0789">Thiol protease inhibitor</keyword>
<evidence type="ECO:0000256" key="5">
    <source>
        <dbReference type="ARBA" id="ARBA00025775"/>
    </source>
</evidence>
<organism evidence="7">
    <name type="scientific">Laccaria bicolor (strain S238N-H82 / ATCC MYA-4686)</name>
    <name type="common">Bicoloured deceiver</name>
    <name type="synonym">Laccaria laccata var. bicolor</name>
    <dbReference type="NCBI Taxonomy" id="486041"/>
    <lineage>
        <taxon>Eukaryota</taxon>
        <taxon>Fungi</taxon>
        <taxon>Dikarya</taxon>
        <taxon>Basidiomycota</taxon>
        <taxon>Agaricomycotina</taxon>
        <taxon>Agaricomycetes</taxon>
        <taxon>Agaricomycetidae</taxon>
        <taxon>Agaricales</taxon>
        <taxon>Agaricineae</taxon>
        <taxon>Hydnangiaceae</taxon>
        <taxon>Laccaria</taxon>
    </lineage>
</organism>
<dbReference type="Pfam" id="PF10467">
    <property type="entry name" value="Inhibitor_I48"/>
    <property type="match status" value="1"/>
</dbReference>
<comment type="subunit">
    <text evidence="1">Homodimer.</text>
</comment>
<comment type="similarity">
    <text evidence="5">Belongs to the protease inhibitor I48 family.</text>
</comment>
<evidence type="ECO:0000256" key="4">
    <source>
        <dbReference type="ARBA" id="ARBA00024855"/>
    </source>
</evidence>
<sequence length="136" mass="14964">MVPLNRGAASTMVKTGNYKLRASPAAGVGGMYATSNGTFKIVTTAAQVPSTFERQTWRITVVEGKKDTYTIVLVHKDEIALGGSWALDNVNEGYEDVPRGPIITAAEVFEWHITPTNNTSIHNTYLLRILTHRNFL</sequence>
<dbReference type="AlphaFoldDB" id="B0D732"/>
<evidence type="ECO:0000256" key="2">
    <source>
        <dbReference type="ARBA" id="ARBA00022690"/>
    </source>
</evidence>
<keyword evidence="7" id="KW-1185">Reference proteome</keyword>
<dbReference type="RefSeq" id="XP_001879678.1">
    <property type="nucleotide sequence ID" value="XM_001879643.1"/>
</dbReference>
<name>B0D732_LACBS</name>
<dbReference type="KEGG" id="lbc:LACBIDRAFT_326033"/>
<dbReference type="InParanoid" id="B0D732"/>